<reference evidence="2" key="1">
    <citation type="journal article" date="2012" name="Nat. Genet.">
        <title>Lifestyle transitions in plant pathogenic Colletotrichum fungi deciphered by genome and transcriptome analyses.</title>
        <authorList>
            <person name="O'Connell R.J."/>
            <person name="Thon M.R."/>
            <person name="Hacquard S."/>
            <person name="Amyotte S.G."/>
            <person name="Kleemann J."/>
            <person name="Torres M.F."/>
            <person name="Damm U."/>
            <person name="Buiate E.A."/>
            <person name="Epstein L."/>
            <person name="Alkan N."/>
            <person name="Altmueller J."/>
            <person name="Alvarado-Balderrama L."/>
            <person name="Bauser C.A."/>
            <person name="Becker C."/>
            <person name="Birren B.W."/>
            <person name="Chen Z."/>
            <person name="Choi J."/>
            <person name="Crouch J.A."/>
            <person name="Duvick J.P."/>
            <person name="Farman M.A."/>
            <person name="Gan P."/>
            <person name="Heiman D."/>
            <person name="Henrissat B."/>
            <person name="Howard R.J."/>
            <person name="Kabbage M."/>
            <person name="Koch C."/>
            <person name="Kracher B."/>
            <person name="Kubo Y."/>
            <person name="Law A.D."/>
            <person name="Lebrun M.-H."/>
            <person name="Lee Y.-H."/>
            <person name="Miyara I."/>
            <person name="Moore N."/>
            <person name="Neumann U."/>
            <person name="Nordstroem K."/>
            <person name="Panaccione D.G."/>
            <person name="Panstruga R."/>
            <person name="Place M."/>
            <person name="Proctor R.H."/>
            <person name="Prusky D."/>
            <person name="Rech G."/>
            <person name="Reinhardt R."/>
            <person name="Rollins J.A."/>
            <person name="Rounsley S."/>
            <person name="Schardl C.L."/>
            <person name="Schwartz D.C."/>
            <person name="Shenoy N."/>
            <person name="Shirasu K."/>
            <person name="Sikhakolli U.R."/>
            <person name="Stueber K."/>
            <person name="Sukno S.A."/>
            <person name="Sweigard J.A."/>
            <person name="Takano Y."/>
            <person name="Takahara H."/>
            <person name="Trail F."/>
            <person name="van der Does H.C."/>
            <person name="Voll L.M."/>
            <person name="Will I."/>
            <person name="Young S."/>
            <person name="Zeng Q."/>
            <person name="Zhang J."/>
            <person name="Zhou S."/>
            <person name="Dickman M.B."/>
            <person name="Schulze-Lefert P."/>
            <person name="Ver Loren van Themaat E."/>
            <person name="Ma L.-J."/>
            <person name="Vaillancourt L.J."/>
        </authorList>
    </citation>
    <scope>NUCLEOTIDE SEQUENCE [LARGE SCALE GENOMIC DNA]</scope>
    <source>
        <strain evidence="2">M1.001 / M2 / FGSC 10212</strain>
    </source>
</reference>
<sequence>MAPSSFNGCTSGTKGDKGNEQSHLVTVYLRACSLYLGSWGEDAELASLFAVVMLIANFQFDYFPPPGHFWV</sequence>
<keyword evidence="2" id="KW-1185">Reference proteome</keyword>
<dbReference type="HOGENOM" id="CLU_2739860_0_0_1"/>
<accession>E3Q866</accession>
<dbReference type="AlphaFoldDB" id="E3Q866"/>
<evidence type="ECO:0000313" key="1">
    <source>
        <dbReference type="EMBL" id="EFQ27078.1"/>
    </source>
</evidence>
<dbReference type="GeneID" id="24407614"/>
<dbReference type="VEuPathDB" id="FungiDB:GLRG_02249"/>
<dbReference type="EMBL" id="GG697336">
    <property type="protein sequence ID" value="EFQ27078.1"/>
    <property type="molecule type" value="Genomic_DNA"/>
</dbReference>
<dbReference type="RefSeq" id="XP_008091098.1">
    <property type="nucleotide sequence ID" value="XM_008092907.1"/>
</dbReference>
<proteinExistence type="predicted"/>
<evidence type="ECO:0000313" key="2">
    <source>
        <dbReference type="Proteomes" id="UP000008782"/>
    </source>
</evidence>
<name>E3Q866_COLGM</name>
<organism evidence="2">
    <name type="scientific">Colletotrichum graminicola (strain M1.001 / M2 / FGSC 10212)</name>
    <name type="common">Maize anthracnose fungus</name>
    <name type="synonym">Glomerella graminicola</name>
    <dbReference type="NCBI Taxonomy" id="645133"/>
    <lineage>
        <taxon>Eukaryota</taxon>
        <taxon>Fungi</taxon>
        <taxon>Dikarya</taxon>
        <taxon>Ascomycota</taxon>
        <taxon>Pezizomycotina</taxon>
        <taxon>Sordariomycetes</taxon>
        <taxon>Hypocreomycetidae</taxon>
        <taxon>Glomerellales</taxon>
        <taxon>Glomerellaceae</taxon>
        <taxon>Colletotrichum</taxon>
        <taxon>Colletotrichum graminicola species complex</taxon>
    </lineage>
</organism>
<gene>
    <name evidence="1" type="ORF">GLRG_02249</name>
</gene>
<dbReference type="Proteomes" id="UP000008782">
    <property type="component" value="Unassembled WGS sequence"/>
</dbReference>
<protein>
    <submittedName>
        <fullName evidence="1">Uncharacterized protein</fullName>
    </submittedName>
</protein>